<dbReference type="OrthoDB" id="3790495at2"/>
<evidence type="ECO:0000256" key="1">
    <source>
        <dbReference type="SAM" id="Phobius"/>
    </source>
</evidence>
<dbReference type="STRING" id="2518989.IMCC3088_1739"/>
<name>F3L2G6_9GAMM</name>
<keyword evidence="1" id="KW-0472">Membrane</keyword>
<comment type="caution">
    <text evidence="2">The sequence shown here is derived from an EMBL/GenBank/DDBJ whole genome shotgun (WGS) entry which is preliminary data.</text>
</comment>
<gene>
    <name evidence="2" type="ORF">IMCC3088_1739</name>
</gene>
<dbReference type="PANTHER" id="PTHR28008:SF1">
    <property type="entry name" value="DOMAIN PROTEIN, PUTATIVE (AFU_ORTHOLOGUE AFUA_3G10980)-RELATED"/>
    <property type="match status" value="1"/>
</dbReference>
<reference evidence="2 3" key="1">
    <citation type="journal article" date="2011" name="J. Bacteriol.">
        <title>Genome sequence of strain IMCC3088, a proteorhodopsin-containing marine bacterium belonging to the OM60/NOR5 clade.</title>
        <authorList>
            <person name="Jang Y."/>
            <person name="Oh H.M."/>
            <person name="Kang I."/>
            <person name="Lee K."/>
            <person name="Yang S.J."/>
            <person name="Cho J.C."/>
        </authorList>
    </citation>
    <scope>NUCLEOTIDE SEQUENCE [LARGE SCALE GENOMIC DNA]</scope>
    <source>
        <strain evidence="2 3">IMCC3088</strain>
    </source>
</reference>
<keyword evidence="1" id="KW-1133">Transmembrane helix</keyword>
<feature type="transmembrane region" description="Helical" evidence="1">
    <location>
        <begin position="45"/>
        <end position="61"/>
    </location>
</feature>
<dbReference type="EMBL" id="AEIG01000050">
    <property type="protein sequence ID" value="EGG29445.1"/>
    <property type="molecule type" value="Genomic_DNA"/>
</dbReference>
<evidence type="ECO:0000313" key="2">
    <source>
        <dbReference type="EMBL" id="EGG29445.1"/>
    </source>
</evidence>
<evidence type="ECO:0000313" key="3">
    <source>
        <dbReference type="Proteomes" id="UP000005615"/>
    </source>
</evidence>
<protein>
    <submittedName>
        <fullName evidence="2">Uncharacterized protein</fullName>
    </submittedName>
</protein>
<dbReference type="NCBIfam" id="NF037970">
    <property type="entry name" value="vanZ_1"/>
    <property type="match status" value="1"/>
</dbReference>
<accession>F3L2G6</accession>
<dbReference type="RefSeq" id="WP_009575972.1">
    <property type="nucleotide sequence ID" value="NZ_AEIG01000050.1"/>
</dbReference>
<feature type="transmembrane region" description="Helical" evidence="1">
    <location>
        <begin position="98"/>
        <end position="114"/>
    </location>
</feature>
<keyword evidence="3" id="KW-1185">Reference proteome</keyword>
<dbReference type="Proteomes" id="UP000005615">
    <property type="component" value="Unassembled WGS sequence"/>
</dbReference>
<dbReference type="PANTHER" id="PTHR28008">
    <property type="entry name" value="DOMAIN PROTEIN, PUTATIVE (AFU_ORTHOLOGUE AFUA_3G10980)-RELATED"/>
    <property type="match status" value="1"/>
</dbReference>
<dbReference type="AlphaFoldDB" id="F3L2G6"/>
<organism evidence="2 3">
    <name type="scientific">Aequoribacter fuscus</name>
    <dbReference type="NCBI Taxonomy" id="2518989"/>
    <lineage>
        <taxon>Bacteria</taxon>
        <taxon>Pseudomonadati</taxon>
        <taxon>Pseudomonadota</taxon>
        <taxon>Gammaproteobacteria</taxon>
        <taxon>Cellvibrionales</taxon>
        <taxon>Halieaceae</taxon>
        <taxon>Aequoribacter</taxon>
    </lineage>
</organism>
<keyword evidence="1" id="KW-0812">Transmembrane</keyword>
<proteinExistence type="predicted"/>
<dbReference type="eggNOG" id="COG5652">
    <property type="taxonomic scope" value="Bacteria"/>
</dbReference>
<feature type="transmembrane region" description="Helical" evidence="1">
    <location>
        <begin position="68"/>
        <end position="86"/>
    </location>
</feature>
<sequence>MKTPVFPFVSLSHLRILFWVALAGLLTLALLPSNMVQDVMLFSDKVMHALAFFVLATLGYWSYPKHILYVIGGLLIYGAFIEFFQALTETRAPEWGDWLADSLGIITALFLVRLRRSLFQ</sequence>